<dbReference type="Proteomes" id="UP000187261">
    <property type="component" value="Unassembled WGS sequence"/>
</dbReference>
<protein>
    <recommendedName>
        <fullName evidence="4">Outer membrane protein beta-barrel domain-containing protein</fullName>
    </recommendedName>
</protein>
<feature type="chain" id="PRO_5012640315" description="Outer membrane protein beta-barrel domain-containing protein" evidence="1">
    <location>
        <begin position="20"/>
        <end position="200"/>
    </location>
</feature>
<dbReference type="AlphaFoldDB" id="A0A1U7PZ31"/>
<gene>
    <name evidence="2" type="ORF">SAMN05660493_01850</name>
</gene>
<dbReference type="STRING" id="1121284.SAMN05660493_01850"/>
<dbReference type="InterPro" id="IPR011250">
    <property type="entry name" value="OMP/PagP_B-barrel"/>
</dbReference>
<feature type="signal peptide" evidence="1">
    <location>
        <begin position="1"/>
        <end position="19"/>
    </location>
</feature>
<dbReference type="OrthoDB" id="1244151at2"/>
<proteinExistence type="predicted"/>
<evidence type="ECO:0000313" key="3">
    <source>
        <dbReference type="Proteomes" id="UP000187261"/>
    </source>
</evidence>
<keyword evidence="1" id="KW-0732">Signal</keyword>
<sequence length="200" mass="23026">MLKKILLTLFLGYTLILSAQNRDQYVKWKLSGNYSKIKIGNTTADQYSTGLAVAVAIDENDVYDSASLYLEPFVNYSFFTKSLFTKLSYQTYSAGINLKKHINSYNNKKSFFIFIGPELAFIRWKQILKSGDEYIKIKPDYMINIGLGLFVTNNIELVAQYKFGLSKVYGIESLNDEHNIQTLSIGIRLGFNQNWWFRGK</sequence>
<name>A0A1U7PZ31_9FLAO</name>
<reference evidence="3" key="1">
    <citation type="submission" date="2016-10" db="EMBL/GenBank/DDBJ databases">
        <authorList>
            <person name="Varghese N."/>
            <person name="Submissions S."/>
        </authorList>
    </citation>
    <scope>NUCLEOTIDE SEQUENCE [LARGE SCALE GENOMIC DNA]</scope>
    <source>
        <strain evidence="3">DSM 19482</strain>
    </source>
</reference>
<dbReference type="SUPFAM" id="SSF56925">
    <property type="entry name" value="OMPA-like"/>
    <property type="match status" value="1"/>
</dbReference>
<dbReference type="RefSeq" id="WP_076783327.1">
    <property type="nucleotide sequence ID" value="NZ_FTPU01000017.1"/>
</dbReference>
<evidence type="ECO:0000313" key="2">
    <source>
        <dbReference type="EMBL" id="SIT97141.1"/>
    </source>
</evidence>
<keyword evidence="3" id="KW-1185">Reference proteome</keyword>
<dbReference type="EMBL" id="FTPU01000017">
    <property type="protein sequence ID" value="SIT97141.1"/>
    <property type="molecule type" value="Genomic_DNA"/>
</dbReference>
<organism evidence="2 3">
    <name type="scientific">Epilithonimonas bovis DSM 19482</name>
    <dbReference type="NCBI Taxonomy" id="1121284"/>
    <lineage>
        <taxon>Bacteria</taxon>
        <taxon>Pseudomonadati</taxon>
        <taxon>Bacteroidota</taxon>
        <taxon>Flavobacteriia</taxon>
        <taxon>Flavobacteriales</taxon>
        <taxon>Weeksellaceae</taxon>
        <taxon>Chryseobacterium group</taxon>
        <taxon>Epilithonimonas</taxon>
    </lineage>
</organism>
<evidence type="ECO:0008006" key="4">
    <source>
        <dbReference type="Google" id="ProtNLM"/>
    </source>
</evidence>
<accession>A0A1U7PZ31</accession>
<evidence type="ECO:0000256" key="1">
    <source>
        <dbReference type="SAM" id="SignalP"/>
    </source>
</evidence>